<dbReference type="Pfam" id="PF24006">
    <property type="entry name" value="SCAP_N"/>
    <property type="match status" value="1"/>
</dbReference>
<keyword evidence="2" id="KW-1185">Reference proteome</keyword>
<name>A0A915B039_PARUN</name>
<evidence type="ECO:0000313" key="2">
    <source>
        <dbReference type="Proteomes" id="UP000887569"/>
    </source>
</evidence>
<proteinExistence type="predicted"/>
<evidence type="ECO:0000259" key="1">
    <source>
        <dbReference type="Pfam" id="PF24006"/>
    </source>
</evidence>
<sequence>WNIYNLSSALDNDILRTIFSPSCTPSMCVREMLLGMPTRMTGIKRKYRTNRPRSIDYVITLFSQ</sequence>
<protein>
    <recommendedName>
        <fullName evidence="1">SCAP N-terminal domain-containing protein</fullName>
    </recommendedName>
</protein>
<dbReference type="AlphaFoldDB" id="A0A915B039"/>
<dbReference type="WBParaSite" id="PgR019_g038_t04">
    <property type="protein sequence ID" value="PgR019_g038_t04"/>
    <property type="gene ID" value="PgR019_g038"/>
</dbReference>
<evidence type="ECO:0000313" key="3">
    <source>
        <dbReference type="WBParaSite" id="PgR019_g038_t04"/>
    </source>
</evidence>
<organism evidence="2 3">
    <name type="scientific">Parascaris univalens</name>
    <name type="common">Nematode worm</name>
    <dbReference type="NCBI Taxonomy" id="6257"/>
    <lineage>
        <taxon>Eukaryota</taxon>
        <taxon>Metazoa</taxon>
        <taxon>Ecdysozoa</taxon>
        <taxon>Nematoda</taxon>
        <taxon>Chromadorea</taxon>
        <taxon>Rhabditida</taxon>
        <taxon>Spirurina</taxon>
        <taxon>Ascaridomorpha</taxon>
        <taxon>Ascaridoidea</taxon>
        <taxon>Ascarididae</taxon>
        <taxon>Parascaris</taxon>
    </lineage>
</organism>
<feature type="domain" description="SCAP N-terminal" evidence="1">
    <location>
        <begin position="10"/>
        <end position="63"/>
    </location>
</feature>
<accession>A0A915B039</accession>
<reference evidence="3" key="1">
    <citation type="submission" date="2022-11" db="UniProtKB">
        <authorList>
            <consortium name="WormBaseParasite"/>
        </authorList>
    </citation>
    <scope>IDENTIFICATION</scope>
</reference>
<dbReference type="Proteomes" id="UP000887569">
    <property type="component" value="Unplaced"/>
</dbReference>
<dbReference type="InterPro" id="IPR057041">
    <property type="entry name" value="SCAP_N"/>
</dbReference>